<evidence type="ECO:0000256" key="5">
    <source>
        <dbReference type="ARBA" id="ARBA00023180"/>
    </source>
</evidence>
<gene>
    <name evidence="9" type="ORF">MGAL_10B066344</name>
</gene>
<dbReference type="SUPFAM" id="SSF81321">
    <property type="entry name" value="Family A G protein-coupled receptor-like"/>
    <property type="match status" value="1"/>
</dbReference>
<keyword evidence="8" id="KW-0812">Transmembrane</keyword>
<evidence type="ECO:0000313" key="10">
    <source>
        <dbReference type="Proteomes" id="UP000596742"/>
    </source>
</evidence>
<dbReference type="AlphaFoldDB" id="A0A8B6FBX8"/>
<sequence>MSLATGVYLWKVFFANRKVGPSREKNTPRRISSRTELHEFRHTPTHLFLSSSGVNVKSNNGNEKNKHTLTHEFTEQHFHVDADSKNFSFGRKRDGSIKRERNDDNSPDVSSADIFVQVSDTRRHHDKGSQGSKDDIITTTDIKASVENLQTKHPDLNPQKQTPGSSECNMIDLKCYSKTSRNTTIISKTTDSHLRKSWEIQAFITCIIISLHTIICTGPVVCSIWVEVFQGSTVGYQARVITFIFFLTNSLSNPFIYAWRIPEIRQEFRRLFRLNN</sequence>
<feature type="compositionally biased region" description="Basic and acidic residues" evidence="7">
    <location>
        <begin position="91"/>
        <end position="104"/>
    </location>
</feature>
<evidence type="ECO:0000256" key="3">
    <source>
        <dbReference type="ARBA" id="ARBA00023040"/>
    </source>
</evidence>
<keyword evidence="6" id="KW-0807">Transducer</keyword>
<dbReference type="Proteomes" id="UP000596742">
    <property type="component" value="Unassembled WGS sequence"/>
</dbReference>
<comment type="subcellular location">
    <subcellularLocation>
        <location evidence="1">Cell membrane</location>
        <topology evidence="1">Multi-pass membrane protein</topology>
    </subcellularLocation>
</comment>
<evidence type="ECO:0000256" key="6">
    <source>
        <dbReference type="ARBA" id="ARBA00023224"/>
    </source>
</evidence>
<keyword evidence="8" id="KW-0472">Membrane</keyword>
<keyword evidence="3" id="KW-0297">G-protein coupled receptor</keyword>
<reference evidence="9" key="1">
    <citation type="submission" date="2018-11" db="EMBL/GenBank/DDBJ databases">
        <authorList>
            <person name="Alioto T."/>
            <person name="Alioto T."/>
        </authorList>
    </citation>
    <scope>NUCLEOTIDE SEQUENCE</scope>
</reference>
<dbReference type="EMBL" id="UYJE01006654">
    <property type="protein sequence ID" value="VDI47765.1"/>
    <property type="molecule type" value="Genomic_DNA"/>
</dbReference>
<feature type="transmembrane region" description="Helical" evidence="8">
    <location>
        <begin position="202"/>
        <end position="226"/>
    </location>
</feature>
<dbReference type="OrthoDB" id="10342746at2759"/>
<evidence type="ECO:0000313" key="9">
    <source>
        <dbReference type="EMBL" id="VDI47765.1"/>
    </source>
</evidence>
<dbReference type="PANTHER" id="PTHR24246:SF27">
    <property type="entry name" value="ADENOSINE RECEPTOR, ISOFORM A"/>
    <property type="match status" value="1"/>
</dbReference>
<proteinExistence type="predicted"/>
<protein>
    <recommendedName>
        <fullName evidence="11">G-protein coupled receptors family 1 profile domain-containing protein</fullName>
    </recommendedName>
</protein>
<organism evidence="9 10">
    <name type="scientific">Mytilus galloprovincialis</name>
    <name type="common">Mediterranean mussel</name>
    <dbReference type="NCBI Taxonomy" id="29158"/>
    <lineage>
        <taxon>Eukaryota</taxon>
        <taxon>Metazoa</taxon>
        <taxon>Spiralia</taxon>
        <taxon>Lophotrochozoa</taxon>
        <taxon>Mollusca</taxon>
        <taxon>Bivalvia</taxon>
        <taxon>Autobranchia</taxon>
        <taxon>Pteriomorphia</taxon>
        <taxon>Mytilida</taxon>
        <taxon>Mytiloidea</taxon>
        <taxon>Mytilidae</taxon>
        <taxon>Mytilinae</taxon>
        <taxon>Mytilus</taxon>
    </lineage>
</organism>
<accession>A0A8B6FBX8</accession>
<evidence type="ECO:0000256" key="8">
    <source>
        <dbReference type="SAM" id="Phobius"/>
    </source>
</evidence>
<evidence type="ECO:0000256" key="1">
    <source>
        <dbReference type="ARBA" id="ARBA00004651"/>
    </source>
</evidence>
<dbReference type="GO" id="GO:0005886">
    <property type="term" value="C:plasma membrane"/>
    <property type="evidence" value="ECO:0007669"/>
    <property type="project" value="UniProtKB-SubCell"/>
</dbReference>
<keyword evidence="8" id="KW-1133">Transmembrane helix</keyword>
<evidence type="ECO:0000256" key="4">
    <source>
        <dbReference type="ARBA" id="ARBA00023170"/>
    </source>
</evidence>
<evidence type="ECO:0000256" key="2">
    <source>
        <dbReference type="ARBA" id="ARBA00022475"/>
    </source>
</evidence>
<feature type="transmembrane region" description="Helical" evidence="8">
    <location>
        <begin position="238"/>
        <end position="259"/>
    </location>
</feature>
<name>A0A8B6FBX8_MYTGA</name>
<dbReference type="PANTHER" id="PTHR24246">
    <property type="entry name" value="OLFACTORY RECEPTOR AND ADENOSINE RECEPTOR"/>
    <property type="match status" value="1"/>
</dbReference>
<evidence type="ECO:0008006" key="11">
    <source>
        <dbReference type="Google" id="ProtNLM"/>
    </source>
</evidence>
<dbReference type="Gene3D" id="1.20.1070.10">
    <property type="entry name" value="Rhodopsin 7-helix transmembrane proteins"/>
    <property type="match status" value="1"/>
</dbReference>
<dbReference type="GO" id="GO:0004930">
    <property type="term" value="F:G protein-coupled receptor activity"/>
    <property type="evidence" value="ECO:0007669"/>
    <property type="project" value="UniProtKB-KW"/>
</dbReference>
<feature type="region of interest" description="Disordered" evidence="7">
    <location>
        <begin position="85"/>
        <end position="137"/>
    </location>
</feature>
<evidence type="ECO:0000256" key="7">
    <source>
        <dbReference type="SAM" id="MobiDB-lite"/>
    </source>
</evidence>
<keyword evidence="4" id="KW-0675">Receptor</keyword>
<comment type="caution">
    <text evidence="9">The sequence shown here is derived from an EMBL/GenBank/DDBJ whole genome shotgun (WGS) entry which is preliminary data.</text>
</comment>
<keyword evidence="2" id="KW-1003">Cell membrane</keyword>
<keyword evidence="5" id="KW-0325">Glycoprotein</keyword>
<dbReference type="CDD" id="cd00637">
    <property type="entry name" value="7tm_classA_rhodopsin-like"/>
    <property type="match status" value="1"/>
</dbReference>
<keyword evidence="10" id="KW-1185">Reference proteome</keyword>